<proteinExistence type="inferred from homology"/>
<dbReference type="AlphaFoldDB" id="A0AAW9SNF0"/>
<keyword evidence="5" id="KW-1185">Reference proteome</keyword>
<dbReference type="RefSeq" id="WP_347166150.1">
    <property type="nucleotide sequence ID" value="NZ_JBDNCH010000002.1"/>
</dbReference>
<dbReference type="GO" id="GO:0016757">
    <property type="term" value="F:glycosyltransferase activity"/>
    <property type="evidence" value="ECO:0007669"/>
    <property type="project" value="UniProtKB-KW"/>
</dbReference>
<dbReference type="Gene3D" id="3.90.550.10">
    <property type="entry name" value="Spore Coat Polysaccharide Biosynthesis Protein SpsA, Chain A"/>
    <property type="match status" value="1"/>
</dbReference>
<dbReference type="SUPFAM" id="SSF53448">
    <property type="entry name" value="Nucleotide-diphospho-sugar transferases"/>
    <property type="match status" value="1"/>
</dbReference>
<evidence type="ECO:0000256" key="2">
    <source>
        <dbReference type="ARBA" id="ARBA00022676"/>
    </source>
</evidence>
<keyword evidence="3" id="KW-0808">Transferase</keyword>
<evidence type="ECO:0000256" key="1">
    <source>
        <dbReference type="ARBA" id="ARBA00006739"/>
    </source>
</evidence>
<name>A0AAW9SNF0_9RHOB</name>
<organism evidence="4 5">
    <name type="scientific">Ponticoccus litoralis</name>
    <dbReference type="NCBI Taxonomy" id="422297"/>
    <lineage>
        <taxon>Bacteria</taxon>
        <taxon>Pseudomonadati</taxon>
        <taxon>Pseudomonadota</taxon>
        <taxon>Alphaproteobacteria</taxon>
        <taxon>Rhodobacterales</taxon>
        <taxon>Roseobacteraceae</taxon>
        <taxon>Ponticoccus</taxon>
    </lineage>
</organism>
<keyword evidence="2" id="KW-0328">Glycosyltransferase</keyword>
<dbReference type="PANTHER" id="PTHR43179">
    <property type="entry name" value="RHAMNOSYLTRANSFERASE WBBL"/>
    <property type="match status" value="1"/>
</dbReference>
<reference evidence="4 5" key="1">
    <citation type="submission" date="2024-05" db="EMBL/GenBank/DDBJ databases">
        <title>Genome sequence of Ponticoccus litoralis KCCM 90028.</title>
        <authorList>
            <person name="Kim J.M."/>
            <person name="Lee J.K."/>
            <person name="Choi B.J."/>
            <person name="Bayburt H."/>
            <person name="Baek J.H."/>
            <person name="Jeon C.O."/>
        </authorList>
    </citation>
    <scope>NUCLEOTIDE SEQUENCE [LARGE SCALE GENOMIC DNA]</scope>
    <source>
        <strain evidence="4 5">KCCM 90028</strain>
    </source>
</reference>
<protein>
    <submittedName>
        <fullName evidence="4">Glycosyltransferase family 2 protein</fullName>
    </submittedName>
</protein>
<dbReference type="Proteomes" id="UP001428774">
    <property type="component" value="Unassembled WGS sequence"/>
</dbReference>
<comment type="caution">
    <text evidence="4">The sequence shown here is derived from an EMBL/GenBank/DDBJ whole genome shotgun (WGS) entry which is preliminary data.</text>
</comment>
<dbReference type="Pfam" id="PF13641">
    <property type="entry name" value="Glyco_tranf_2_3"/>
    <property type="match status" value="1"/>
</dbReference>
<evidence type="ECO:0000313" key="5">
    <source>
        <dbReference type="Proteomes" id="UP001428774"/>
    </source>
</evidence>
<dbReference type="EMBL" id="JBDNCH010000002">
    <property type="protein sequence ID" value="MEN9061037.1"/>
    <property type="molecule type" value="Genomic_DNA"/>
</dbReference>
<evidence type="ECO:0000313" key="4">
    <source>
        <dbReference type="EMBL" id="MEN9061037.1"/>
    </source>
</evidence>
<gene>
    <name evidence="4" type="ORF">ABFB10_08275</name>
</gene>
<dbReference type="InterPro" id="IPR029044">
    <property type="entry name" value="Nucleotide-diphossugar_trans"/>
</dbReference>
<sequence length="408" mass="44407">MTGPVSVSVVIVSRDRPAALKRCLTGIAQLDYPDFEVIVVGCPAGIAAARARPDAEHLKLVAFDAPNISAARNAGLRVAAGEVVAFIDDDAVPEPLWLRHLCAPFAGDIAAAGGYVLGRNGISFQWRARSVDRLGVAQDMELPGEAPRVLQPTGDRAIKTEGTNMALRRAVLAALGGFDPAFHFYLDETDLNMRLAGAGLATALVPLAQVHHGFAESSRRAPDRTPRDLFQIGASQRVFLRKHCPPSQQDEARRAFRAAQRRRLLGYMQRGPLDPPGLLRLMRSLDRGGAEGLRRDVARPQAIPCAQAPFLPYPSTEGAQRACFTGRPWQARTLRRRAAEAVARGQVATLFLLSPTALYHRVSLTETGVWEHRGGLFGRSLRSGPLVRPRRFRRRVAAELARIAAVRG</sequence>
<evidence type="ECO:0000256" key="3">
    <source>
        <dbReference type="ARBA" id="ARBA00022679"/>
    </source>
</evidence>
<dbReference type="PANTHER" id="PTHR43179:SF12">
    <property type="entry name" value="GALACTOFURANOSYLTRANSFERASE GLFT2"/>
    <property type="match status" value="1"/>
</dbReference>
<accession>A0AAW9SNF0</accession>
<comment type="similarity">
    <text evidence="1">Belongs to the glycosyltransferase 2 family.</text>
</comment>